<feature type="transmembrane region" description="Helical" evidence="1">
    <location>
        <begin position="95"/>
        <end position="115"/>
    </location>
</feature>
<organism evidence="2 3">
    <name type="scientific">Pseudodesulfovibrio sediminis</name>
    <dbReference type="NCBI Taxonomy" id="2810563"/>
    <lineage>
        <taxon>Bacteria</taxon>
        <taxon>Pseudomonadati</taxon>
        <taxon>Thermodesulfobacteriota</taxon>
        <taxon>Desulfovibrionia</taxon>
        <taxon>Desulfovibrionales</taxon>
        <taxon>Desulfovibrionaceae</taxon>
    </lineage>
</organism>
<evidence type="ECO:0000256" key="1">
    <source>
        <dbReference type="SAM" id="Phobius"/>
    </source>
</evidence>
<keyword evidence="3" id="KW-1185">Reference proteome</keyword>
<dbReference type="EMBL" id="AP024485">
    <property type="protein sequence ID" value="BCS86921.1"/>
    <property type="molecule type" value="Genomic_DNA"/>
</dbReference>
<dbReference type="RefSeq" id="WP_229592629.1">
    <property type="nucleotide sequence ID" value="NZ_AP024485.1"/>
</dbReference>
<feature type="transmembrane region" description="Helical" evidence="1">
    <location>
        <begin position="216"/>
        <end position="236"/>
    </location>
</feature>
<protein>
    <submittedName>
        <fullName evidence="2">Uncharacterized protein</fullName>
    </submittedName>
</protein>
<proteinExistence type="predicted"/>
<feature type="transmembrane region" description="Helical" evidence="1">
    <location>
        <begin position="12"/>
        <end position="36"/>
    </location>
</feature>
<sequence length="308" mass="33852">MDLNETLRMITYMLIPAFFSLLGMAALGSPAIALLGEISAKSQKKVFFDKYGQQSSAMGLMLTLFTLVIYGITLGIFLFKSPQGNSFVLDTKSPLFIPLLSYAVFIVVGILYFATWKKLRNLKSVHMLLGVISTLSAMVCVAYAIYAKLSIALTMGSDAAGNTATAISMAQPMSTMFVFLVLSVAAALSVTYLVLRREKDDFGRDYYNFALKLASRWAVLPMIAFLGCQGWLFVLLPQNFKTLVLDTPLAYVWASLVGLGVICVILWMALARSESPLRLKGVAFVAAALLWIMHTLNATLFMNFMSML</sequence>
<keyword evidence="1" id="KW-0472">Membrane</keyword>
<evidence type="ECO:0000313" key="3">
    <source>
        <dbReference type="Proteomes" id="UP001053296"/>
    </source>
</evidence>
<feature type="transmembrane region" description="Helical" evidence="1">
    <location>
        <begin position="282"/>
        <end position="305"/>
    </location>
</feature>
<keyword evidence="1" id="KW-0812">Transmembrane</keyword>
<reference evidence="2" key="1">
    <citation type="journal article" date="2022" name="Arch. Microbiol.">
        <title>Pseudodesulfovibrio sediminis sp. nov., a mesophilic and neutrophilic sulfate-reducing bacterium isolated from sediment of a brackish lake.</title>
        <authorList>
            <person name="Takahashi A."/>
            <person name="Kojima H."/>
            <person name="Watanabe M."/>
            <person name="Fukui M."/>
        </authorList>
    </citation>
    <scope>NUCLEOTIDE SEQUENCE</scope>
    <source>
        <strain evidence="2">SF6</strain>
    </source>
</reference>
<name>A0ABM7P296_9BACT</name>
<keyword evidence="1" id="KW-1133">Transmembrane helix</keyword>
<feature type="transmembrane region" description="Helical" evidence="1">
    <location>
        <begin position="127"/>
        <end position="146"/>
    </location>
</feature>
<accession>A0ABM7P296</accession>
<dbReference type="Proteomes" id="UP001053296">
    <property type="component" value="Chromosome"/>
</dbReference>
<feature type="transmembrane region" description="Helical" evidence="1">
    <location>
        <begin position="248"/>
        <end position="270"/>
    </location>
</feature>
<gene>
    <name evidence="2" type="ORF">PSDVSF_01630</name>
</gene>
<feature type="transmembrane region" description="Helical" evidence="1">
    <location>
        <begin position="57"/>
        <end position="79"/>
    </location>
</feature>
<evidence type="ECO:0000313" key="2">
    <source>
        <dbReference type="EMBL" id="BCS86921.1"/>
    </source>
</evidence>
<feature type="transmembrane region" description="Helical" evidence="1">
    <location>
        <begin position="176"/>
        <end position="195"/>
    </location>
</feature>